<feature type="transmembrane region" description="Helical" evidence="1">
    <location>
        <begin position="60"/>
        <end position="84"/>
    </location>
</feature>
<keyword evidence="1" id="KW-1133">Transmembrane helix</keyword>
<evidence type="ECO:0000313" key="3">
    <source>
        <dbReference type="Proteomes" id="UP000790580"/>
    </source>
</evidence>
<evidence type="ECO:0000313" key="2">
    <source>
        <dbReference type="EMBL" id="MBU9722028.1"/>
    </source>
</evidence>
<evidence type="ECO:0000256" key="1">
    <source>
        <dbReference type="SAM" id="Phobius"/>
    </source>
</evidence>
<name>A0ABS6JU59_9BACI</name>
<keyword evidence="1" id="KW-0472">Membrane</keyword>
<organism evidence="2 3">
    <name type="scientific">Evansella alkalicola</name>
    <dbReference type="NCBI Taxonomy" id="745819"/>
    <lineage>
        <taxon>Bacteria</taxon>
        <taxon>Bacillati</taxon>
        <taxon>Bacillota</taxon>
        <taxon>Bacilli</taxon>
        <taxon>Bacillales</taxon>
        <taxon>Bacillaceae</taxon>
        <taxon>Evansella</taxon>
    </lineage>
</organism>
<sequence>MTAMYFFGGMLVILQLIIAYSAHVNRKSNTKTKYIFSYVQLCIGIFLVPVSSIFSQWGQILLASVGVTMILTSLLVIPLITIIFNSTSFERKARSKI</sequence>
<accession>A0ABS6JU59</accession>
<gene>
    <name evidence="2" type="ORF">KS407_11340</name>
</gene>
<keyword evidence="3" id="KW-1185">Reference proteome</keyword>
<feature type="transmembrane region" description="Helical" evidence="1">
    <location>
        <begin position="35"/>
        <end position="54"/>
    </location>
</feature>
<dbReference type="RefSeq" id="WP_088075247.1">
    <property type="nucleotide sequence ID" value="NZ_JAHQCR010000047.1"/>
</dbReference>
<reference evidence="2 3" key="1">
    <citation type="submission" date="2021-06" db="EMBL/GenBank/DDBJ databases">
        <title>Bacillus sp. RD4P76, an endophyte from a halophyte.</title>
        <authorList>
            <person name="Sun J.-Q."/>
        </authorList>
    </citation>
    <scope>NUCLEOTIDE SEQUENCE [LARGE SCALE GENOMIC DNA]</scope>
    <source>
        <strain evidence="2 3">JCM 17098</strain>
    </source>
</reference>
<proteinExistence type="predicted"/>
<comment type="caution">
    <text evidence="2">The sequence shown here is derived from an EMBL/GenBank/DDBJ whole genome shotgun (WGS) entry which is preliminary data.</text>
</comment>
<keyword evidence="1" id="KW-0812">Transmembrane</keyword>
<feature type="transmembrane region" description="Helical" evidence="1">
    <location>
        <begin position="6"/>
        <end position="23"/>
    </location>
</feature>
<dbReference type="Proteomes" id="UP000790580">
    <property type="component" value="Unassembled WGS sequence"/>
</dbReference>
<dbReference type="EMBL" id="JAHQCR010000047">
    <property type="protein sequence ID" value="MBU9722028.1"/>
    <property type="molecule type" value="Genomic_DNA"/>
</dbReference>
<protein>
    <submittedName>
        <fullName evidence="2">Uncharacterized protein</fullName>
    </submittedName>
</protein>